<proteinExistence type="predicted"/>
<keyword evidence="1" id="KW-0812">Transmembrane</keyword>
<feature type="transmembrane region" description="Helical" evidence="1">
    <location>
        <begin position="48"/>
        <end position="68"/>
    </location>
</feature>
<reference evidence="2 3" key="1">
    <citation type="journal article" date="2019" name="Int. J. Syst. Evol. Microbiol.">
        <title>The Global Catalogue of Microorganisms (GCM) 10K type strain sequencing project: providing services to taxonomists for standard genome sequencing and annotation.</title>
        <authorList>
            <consortium name="The Broad Institute Genomics Platform"/>
            <consortium name="The Broad Institute Genome Sequencing Center for Infectious Disease"/>
            <person name="Wu L."/>
            <person name="Ma J."/>
        </authorList>
    </citation>
    <scope>NUCLEOTIDE SEQUENCE [LARGE SCALE GENOMIC DNA]</scope>
    <source>
        <strain evidence="2 3">XZYJT29</strain>
    </source>
</reference>
<keyword evidence="1" id="KW-0472">Membrane</keyword>
<dbReference type="GeneID" id="78822609"/>
<accession>A0ABD5Y4L6</accession>
<dbReference type="RefSeq" id="WP_274323343.1">
    <property type="nucleotide sequence ID" value="NZ_CP118158.1"/>
</dbReference>
<dbReference type="Proteomes" id="UP001596432">
    <property type="component" value="Unassembled WGS sequence"/>
</dbReference>
<evidence type="ECO:0000313" key="3">
    <source>
        <dbReference type="Proteomes" id="UP001596432"/>
    </source>
</evidence>
<feature type="transmembrane region" description="Helical" evidence="1">
    <location>
        <begin position="21"/>
        <end position="42"/>
    </location>
</feature>
<keyword evidence="1" id="KW-1133">Transmembrane helix</keyword>
<name>A0ABD5Y4L6_9EURY</name>
<protein>
    <submittedName>
        <fullName evidence="2">Uncharacterized protein</fullName>
    </submittedName>
</protein>
<gene>
    <name evidence="2" type="ORF">ACFQMA_20845</name>
</gene>
<sequence length="90" mass="9844">MRRNHSSAARAELPTEYSLARTLLASLAVSLAVVVGALAVMYPALSASLVALSAISWALTALVLRVRLQRRPVRRILLIRIPFTDLHVEV</sequence>
<organism evidence="2 3">
    <name type="scientific">Halosimplex aquaticum</name>
    <dbReference type="NCBI Taxonomy" id="3026162"/>
    <lineage>
        <taxon>Archaea</taxon>
        <taxon>Methanobacteriati</taxon>
        <taxon>Methanobacteriota</taxon>
        <taxon>Stenosarchaea group</taxon>
        <taxon>Halobacteria</taxon>
        <taxon>Halobacteriales</taxon>
        <taxon>Haloarculaceae</taxon>
        <taxon>Halosimplex</taxon>
    </lineage>
</organism>
<dbReference type="EMBL" id="JBHTAS010000001">
    <property type="protein sequence ID" value="MFC7142274.1"/>
    <property type="molecule type" value="Genomic_DNA"/>
</dbReference>
<evidence type="ECO:0000256" key="1">
    <source>
        <dbReference type="SAM" id="Phobius"/>
    </source>
</evidence>
<keyword evidence="3" id="KW-1185">Reference proteome</keyword>
<comment type="caution">
    <text evidence="2">The sequence shown here is derived from an EMBL/GenBank/DDBJ whole genome shotgun (WGS) entry which is preliminary data.</text>
</comment>
<dbReference type="AlphaFoldDB" id="A0ABD5Y4L6"/>
<evidence type="ECO:0000313" key="2">
    <source>
        <dbReference type="EMBL" id="MFC7142274.1"/>
    </source>
</evidence>